<evidence type="ECO:0000313" key="3">
    <source>
        <dbReference type="EMBL" id="GIJ44455.1"/>
    </source>
</evidence>
<organism evidence="3 4">
    <name type="scientific">Virgisporangium aliadipatigenens</name>
    <dbReference type="NCBI Taxonomy" id="741659"/>
    <lineage>
        <taxon>Bacteria</taxon>
        <taxon>Bacillati</taxon>
        <taxon>Actinomycetota</taxon>
        <taxon>Actinomycetes</taxon>
        <taxon>Micromonosporales</taxon>
        <taxon>Micromonosporaceae</taxon>
        <taxon>Virgisporangium</taxon>
    </lineage>
</organism>
<dbReference type="RefSeq" id="WP_203898034.1">
    <property type="nucleotide sequence ID" value="NZ_BOPF01000004.1"/>
</dbReference>
<protein>
    <recommendedName>
        <fullName evidence="5">Lipoprotein</fullName>
    </recommendedName>
</protein>
<accession>A0A8J4DN37</accession>
<comment type="caution">
    <text evidence="3">The sequence shown here is derived from an EMBL/GenBank/DDBJ whole genome shotgun (WGS) entry which is preliminary data.</text>
</comment>
<feature type="region of interest" description="Disordered" evidence="1">
    <location>
        <begin position="160"/>
        <end position="184"/>
    </location>
</feature>
<feature type="signal peptide" evidence="2">
    <location>
        <begin position="1"/>
        <end position="22"/>
    </location>
</feature>
<evidence type="ECO:0008006" key="5">
    <source>
        <dbReference type="Google" id="ProtNLM"/>
    </source>
</evidence>
<dbReference type="Proteomes" id="UP000619260">
    <property type="component" value="Unassembled WGS sequence"/>
</dbReference>
<keyword evidence="2" id="KW-0732">Signal</keyword>
<feature type="compositionally biased region" description="Gly residues" evidence="1">
    <location>
        <begin position="56"/>
        <end position="68"/>
    </location>
</feature>
<evidence type="ECO:0000256" key="2">
    <source>
        <dbReference type="SAM" id="SignalP"/>
    </source>
</evidence>
<proteinExistence type="predicted"/>
<feature type="compositionally biased region" description="Polar residues" evidence="1">
    <location>
        <begin position="172"/>
        <end position="184"/>
    </location>
</feature>
<name>A0A8J4DN37_9ACTN</name>
<sequence>MKKAVRSGMIAASGAVAVLALAACQSPKSNAGTAPSPAPSSAAASPSASASASGRAGNGQGAGTGERTGSGRPSTTANTGTGAPKIVYFKLTKQPKCGPNGQGSVPAEISWKVTGATGIALSVDHPDKVGSYGNYEAEGSMEFPFSCGGQRTETHTYRITTRGGNGPAATSPVLTATATVPLNS</sequence>
<feature type="compositionally biased region" description="Low complexity" evidence="1">
    <location>
        <begin position="31"/>
        <end position="55"/>
    </location>
</feature>
<evidence type="ECO:0000256" key="1">
    <source>
        <dbReference type="SAM" id="MobiDB-lite"/>
    </source>
</evidence>
<dbReference type="AlphaFoldDB" id="A0A8J4DN37"/>
<gene>
    <name evidence="3" type="ORF">Val02_13410</name>
</gene>
<reference evidence="3" key="1">
    <citation type="submission" date="2021-01" db="EMBL/GenBank/DDBJ databases">
        <title>Whole genome shotgun sequence of Virgisporangium aliadipatigenens NBRC 105644.</title>
        <authorList>
            <person name="Komaki H."/>
            <person name="Tamura T."/>
        </authorList>
    </citation>
    <scope>NUCLEOTIDE SEQUENCE</scope>
    <source>
        <strain evidence="3">NBRC 105644</strain>
    </source>
</reference>
<dbReference type="EMBL" id="BOPF01000004">
    <property type="protein sequence ID" value="GIJ44455.1"/>
    <property type="molecule type" value="Genomic_DNA"/>
</dbReference>
<feature type="chain" id="PRO_5039501604" description="Lipoprotein" evidence="2">
    <location>
        <begin position="23"/>
        <end position="184"/>
    </location>
</feature>
<evidence type="ECO:0000313" key="4">
    <source>
        <dbReference type="Proteomes" id="UP000619260"/>
    </source>
</evidence>
<keyword evidence="4" id="KW-1185">Reference proteome</keyword>
<dbReference type="PROSITE" id="PS51257">
    <property type="entry name" value="PROKAR_LIPOPROTEIN"/>
    <property type="match status" value="1"/>
</dbReference>
<feature type="region of interest" description="Disordered" evidence="1">
    <location>
        <begin position="26"/>
        <end position="83"/>
    </location>
</feature>